<keyword evidence="1" id="KW-1133">Transmembrane helix</keyword>
<evidence type="ECO:0000313" key="2">
    <source>
        <dbReference type="EMBL" id="GAU87400.1"/>
    </source>
</evidence>
<proteinExistence type="predicted"/>
<dbReference type="AlphaFoldDB" id="A0A1D1UFT4"/>
<reference evidence="2 3" key="1">
    <citation type="journal article" date="2016" name="Nat. Commun.">
        <title>Extremotolerant tardigrade genome and improved radiotolerance of human cultured cells by tardigrade-unique protein.</title>
        <authorList>
            <person name="Hashimoto T."/>
            <person name="Horikawa D.D."/>
            <person name="Saito Y."/>
            <person name="Kuwahara H."/>
            <person name="Kozuka-Hata H."/>
            <person name="Shin-I T."/>
            <person name="Minakuchi Y."/>
            <person name="Ohishi K."/>
            <person name="Motoyama A."/>
            <person name="Aizu T."/>
            <person name="Enomoto A."/>
            <person name="Kondo K."/>
            <person name="Tanaka S."/>
            <person name="Hara Y."/>
            <person name="Koshikawa S."/>
            <person name="Sagara H."/>
            <person name="Miura T."/>
            <person name="Yokobori S."/>
            <person name="Miyagawa K."/>
            <person name="Suzuki Y."/>
            <person name="Kubo T."/>
            <person name="Oyama M."/>
            <person name="Kohara Y."/>
            <person name="Fujiyama A."/>
            <person name="Arakawa K."/>
            <person name="Katayama T."/>
            <person name="Toyoda A."/>
            <person name="Kunieda T."/>
        </authorList>
    </citation>
    <scope>NUCLEOTIDE SEQUENCE [LARGE SCALE GENOMIC DNA]</scope>
    <source>
        <strain evidence="2 3">YOKOZUNA-1</strain>
    </source>
</reference>
<name>A0A1D1UFT4_RAMVA</name>
<feature type="transmembrane region" description="Helical" evidence="1">
    <location>
        <begin position="86"/>
        <end position="105"/>
    </location>
</feature>
<keyword evidence="1" id="KW-0812">Transmembrane</keyword>
<keyword evidence="3" id="KW-1185">Reference proteome</keyword>
<evidence type="ECO:0000313" key="3">
    <source>
        <dbReference type="Proteomes" id="UP000186922"/>
    </source>
</evidence>
<dbReference type="Proteomes" id="UP000186922">
    <property type="component" value="Unassembled WGS sequence"/>
</dbReference>
<sequence length="130" mass="14806">MRLPVFGSLTKRPSAFSFRILLTFAICPLSPALVTNFDFHFRLREPSSSCPQMSNSVSLDSRKDDPAYWVRYSISGMCSFIVSTSLYWFLVSCLISSVIYPFMAFRNRVLSSSHDAILNSLSRKTGNKEW</sequence>
<feature type="transmembrane region" description="Helical" evidence="1">
    <location>
        <begin position="20"/>
        <end position="39"/>
    </location>
</feature>
<evidence type="ECO:0000256" key="1">
    <source>
        <dbReference type="SAM" id="Phobius"/>
    </source>
</evidence>
<gene>
    <name evidence="2" type="primary">RvY_00251</name>
    <name evidence="2" type="synonym">RvY_00251.3</name>
    <name evidence="2" type="ORF">RvY_00251-3</name>
</gene>
<organism evidence="2 3">
    <name type="scientific">Ramazzottius varieornatus</name>
    <name type="common">Water bear</name>
    <name type="synonym">Tardigrade</name>
    <dbReference type="NCBI Taxonomy" id="947166"/>
    <lineage>
        <taxon>Eukaryota</taxon>
        <taxon>Metazoa</taxon>
        <taxon>Ecdysozoa</taxon>
        <taxon>Tardigrada</taxon>
        <taxon>Eutardigrada</taxon>
        <taxon>Parachela</taxon>
        <taxon>Hypsibioidea</taxon>
        <taxon>Ramazzottiidae</taxon>
        <taxon>Ramazzottius</taxon>
    </lineage>
</organism>
<dbReference type="EMBL" id="BDGG01000001">
    <property type="protein sequence ID" value="GAU87400.1"/>
    <property type="molecule type" value="Genomic_DNA"/>
</dbReference>
<comment type="caution">
    <text evidence="2">The sequence shown here is derived from an EMBL/GenBank/DDBJ whole genome shotgun (WGS) entry which is preliminary data.</text>
</comment>
<protein>
    <submittedName>
        <fullName evidence="2">Uncharacterized protein</fullName>
    </submittedName>
</protein>
<keyword evidence="1" id="KW-0472">Membrane</keyword>
<accession>A0A1D1UFT4</accession>